<dbReference type="EMBL" id="AMKT01000073">
    <property type="protein sequence ID" value="OXG14864.1"/>
    <property type="molecule type" value="Genomic_DNA"/>
</dbReference>
<feature type="region of interest" description="Disordered" evidence="9">
    <location>
        <begin position="47"/>
        <end position="68"/>
    </location>
</feature>
<dbReference type="AlphaFoldDB" id="A0A854QEF5"/>
<keyword evidence="4 7" id="KW-0833">Ubl conjugation pathway</keyword>
<reference evidence="11 12" key="1">
    <citation type="submission" date="2017-06" db="EMBL/GenBank/DDBJ databases">
        <title>Global population genomics of the pathogenic fungus Cryptococcus neoformans var. grubii.</title>
        <authorList>
            <person name="Cuomo C."/>
            <person name="Litvintseva A."/>
            <person name="Chen Y."/>
            <person name="Young S."/>
            <person name="Zeng Q."/>
            <person name="Chapman S."/>
            <person name="Gujja S."/>
            <person name="Saif S."/>
            <person name="Birren B."/>
        </authorList>
    </citation>
    <scope>NUCLEOTIDE SEQUENCE [LARGE SCALE GENOMIC DNA]</scope>
    <source>
        <strain evidence="11 12">Tu259-1</strain>
    </source>
</reference>
<feature type="region of interest" description="Disordered" evidence="9">
    <location>
        <begin position="892"/>
        <end position="913"/>
    </location>
</feature>
<name>A0A854QEF5_CRYNE</name>
<evidence type="ECO:0000256" key="5">
    <source>
        <dbReference type="ARBA" id="ARBA00022801"/>
    </source>
</evidence>
<feature type="compositionally biased region" description="Basic and acidic residues" evidence="9">
    <location>
        <begin position="47"/>
        <end position="62"/>
    </location>
</feature>
<keyword evidence="5 7" id="KW-0378">Hydrolase</keyword>
<evidence type="ECO:0000256" key="6">
    <source>
        <dbReference type="ARBA" id="ARBA00022807"/>
    </source>
</evidence>
<proteinExistence type="inferred from homology"/>
<dbReference type="SUPFAM" id="SSF54001">
    <property type="entry name" value="Cysteine proteinases"/>
    <property type="match status" value="1"/>
</dbReference>
<evidence type="ECO:0000256" key="8">
    <source>
        <dbReference type="SAM" id="Coils"/>
    </source>
</evidence>
<feature type="domain" description="USP" evidence="10">
    <location>
        <begin position="120"/>
        <end position="416"/>
    </location>
</feature>
<dbReference type="Proteomes" id="UP000199727">
    <property type="component" value="Unassembled WGS sequence"/>
</dbReference>
<evidence type="ECO:0000313" key="11">
    <source>
        <dbReference type="EMBL" id="OXG14864.1"/>
    </source>
</evidence>
<keyword evidence="6 7" id="KW-0788">Thiol protease</keyword>
<dbReference type="PROSITE" id="PS00973">
    <property type="entry name" value="USP_2"/>
    <property type="match status" value="1"/>
</dbReference>
<evidence type="ECO:0000259" key="10">
    <source>
        <dbReference type="PROSITE" id="PS50235"/>
    </source>
</evidence>
<dbReference type="PANTHER" id="PTHR24006">
    <property type="entry name" value="UBIQUITIN CARBOXYL-TERMINAL HYDROLASE"/>
    <property type="match status" value="1"/>
</dbReference>
<dbReference type="GO" id="GO:0016579">
    <property type="term" value="P:protein deubiquitination"/>
    <property type="evidence" value="ECO:0007669"/>
    <property type="project" value="InterPro"/>
</dbReference>
<dbReference type="PANTHER" id="PTHR24006:SF888">
    <property type="entry name" value="UBIQUITIN CARBOXYL-TERMINAL HYDROLASE 30"/>
    <property type="match status" value="1"/>
</dbReference>
<keyword evidence="3 7" id="KW-0645">Protease</keyword>
<evidence type="ECO:0000256" key="2">
    <source>
        <dbReference type="ARBA" id="ARBA00009085"/>
    </source>
</evidence>
<comment type="caution">
    <text evidence="11">The sequence shown here is derived from an EMBL/GenBank/DDBJ whole genome shotgun (WGS) entry which is preliminary data.</text>
</comment>
<protein>
    <recommendedName>
        <fullName evidence="7">Ubiquitin carboxyl-terminal hydrolase</fullName>
        <ecNumber evidence="7">3.4.19.12</ecNumber>
    </recommendedName>
</protein>
<dbReference type="OrthoDB" id="289038at2759"/>
<dbReference type="InterPro" id="IPR038765">
    <property type="entry name" value="Papain-like_cys_pep_sf"/>
</dbReference>
<feature type="coiled-coil region" evidence="8">
    <location>
        <begin position="430"/>
        <end position="457"/>
    </location>
</feature>
<dbReference type="GO" id="GO:0006508">
    <property type="term" value="P:proteolysis"/>
    <property type="evidence" value="ECO:0007669"/>
    <property type="project" value="UniProtKB-KW"/>
</dbReference>
<keyword evidence="8" id="KW-0175">Coiled coil</keyword>
<evidence type="ECO:0000256" key="7">
    <source>
        <dbReference type="RuleBase" id="RU366025"/>
    </source>
</evidence>
<evidence type="ECO:0000256" key="1">
    <source>
        <dbReference type="ARBA" id="ARBA00000707"/>
    </source>
</evidence>
<dbReference type="Pfam" id="PF00443">
    <property type="entry name" value="UCH"/>
    <property type="match status" value="1"/>
</dbReference>
<dbReference type="CDD" id="cd02668">
    <property type="entry name" value="Peptidase_C19L"/>
    <property type="match status" value="1"/>
</dbReference>
<evidence type="ECO:0000256" key="3">
    <source>
        <dbReference type="ARBA" id="ARBA00022670"/>
    </source>
</evidence>
<evidence type="ECO:0000256" key="4">
    <source>
        <dbReference type="ARBA" id="ARBA00022786"/>
    </source>
</evidence>
<comment type="similarity">
    <text evidence="2 7">Belongs to the peptidase C19 family.</text>
</comment>
<dbReference type="InterPro" id="IPR050164">
    <property type="entry name" value="Peptidase_C19"/>
</dbReference>
<organism evidence="11 12">
    <name type="scientific">Cryptococcus neoformans Tu259-1</name>
    <dbReference type="NCBI Taxonomy" id="1230072"/>
    <lineage>
        <taxon>Eukaryota</taxon>
        <taxon>Fungi</taxon>
        <taxon>Dikarya</taxon>
        <taxon>Basidiomycota</taxon>
        <taxon>Agaricomycotina</taxon>
        <taxon>Tremellomycetes</taxon>
        <taxon>Tremellales</taxon>
        <taxon>Cryptococcaceae</taxon>
        <taxon>Cryptococcus</taxon>
        <taxon>Cryptococcus neoformans species complex</taxon>
    </lineage>
</organism>
<dbReference type="PROSITE" id="PS50235">
    <property type="entry name" value="USP_3"/>
    <property type="match status" value="1"/>
</dbReference>
<evidence type="ECO:0000256" key="9">
    <source>
        <dbReference type="SAM" id="MobiDB-lite"/>
    </source>
</evidence>
<dbReference type="GO" id="GO:0004843">
    <property type="term" value="F:cysteine-type deubiquitinase activity"/>
    <property type="evidence" value="ECO:0007669"/>
    <property type="project" value="UniProtKB-UniRule"/>
</dbReference>
<dbReference type="InterPro" id="IPR033841">
    <property type="entry name" value="Pep_USP48"/>
</dbReference>
<dbReference type="InterPro" id="IPR028889">
    <property type="entry name" value="USP"/>
</dbReference>
<dbReference type="GO" id="GO:0005829">
    <property type="term" value="C:cytosol"/>
    <property type="evidence" value="ECO:0007669"/>
    <property type="project" value="TreeGrafter"/>
</dbReference>
<dbReference type="InterPro" id="IPR018200">
    <property type="entry name" value="USP_CS"/>
</dbReference>
<comment type="catalytic activity">
    <reaction evidence="1 7">
        <text>Thiol-dependent hydrolysis of ester, thioester, amide, peptide and isopeptide bonds formed by the C-terminal Gly of ubiquitin (a 76-residue protein attached to proteins as an intracellular targeting signal).</text>
        <dbReference type="EC" id="3.4.19.12"/>
    </reaction>
</comment>
<dbReference type="Gene3D" id="3.90.70.10">
    <property type="entry name" value="Cysteine proteinases"/>
    <property type="match status" value="1"/>
</dbReference>
<accession>A0A854QEF5</accession>
<dbReference type="EC" id="3.4.19.12" evidence="7"/>
<dbReference type="InterPro" id="IPR001394">
    <property type="entry name" value="Peptidase_C19_UCH"/>
</dbReference>
<evidence type="ECO:0000313" key="12">
    <source>
        <dbReference type="Proteomes" id="UP000199727"/>
    </source>
</evidence>
<gene>
    <name evidence="11" type="ORF">C361_05566</name>
</gene>
<sequence length="1000" mass="111975">MVKTSQKPCQDWDWVGTEVQTPAQITLEHRRRAAGLVGGVACHRDLTGHERETATDDSEVKMNGKGAGKKKGTGCRAKGCKSNYMCYNNLGTEKLLEPDAKAEFVISNLGDVPEERNGPAGLRNLGATCYANAFLQLWFRNIPFSNAVYACVTSETTPLYQLALIFAKLEYSEKSVVDPMGLVDCLRLNTGDQQDAAEFSKLFMSLIASEFSKHPDPKLKTLVRDQFEGTMQYITQCECGYESISETTFLELELSLKDNATLQSRLDEFTRPEILDGDNKYFCPSCLSKRRATRRQLPVVLPPVIHFSLLRFVFDLKSMSRKKSKASIKYPKEAVLGNSVYELRGVISHQGTSAYHGHFICETYDENNDIWYICNDELVQPKPARPHKKAKLDKPGDDKDKIEWSKDAYMLVYKRRDGRVPPQPPPAIVMEKVKEENRGLREELNKVEVRKEVLEDEWEHLKGAKMDVIRTLPGTEYIIPREALAKWIQSPSFQDLYTPFDYSSILCAHSQVDPLKSSDTRTISALAHDKLSSYTSLPEIDVCTICVAEGFVERLSITERQSTLETFDELNAQAELEEVDEGERWCLPKTWLVHWRTGKLPPQTLPTHPSYTLLCPHIAPLPPSSAPPVTLITSSALSLLHSIFGSFPSFQPGTPPCPECSFGADQDAESLAQWKTDVKLDKSIKRHLDPRPPAFGLDYYVLPKEFIEKWEVYMKTPGGEKPELDMGLGRGRCEHGMLDWDPQMEKTRVINEIGWGMLCQRYGEKEPIKVQFGANPPEGKKVNISSFTPGVCEPCRIARLSSYDELEIPIVFAPTPPISSFLSYSIPASTGNTSGSKLGSGASRNASRALRSRLKTLYVQATRQSTIKDLKLSILSETGITPLLQKIYYKSRTQSQGQGHHRSGQGDEEEKELDNDLTIGKLGYLKGEELILVEVKEEGNLDDDDDDIVNGGNRGKGRNGKNEGFGGTALLARIACPDCTYENDGAAECCEMCMRPFKYD</sequence>
<dbReference type="PROSITE" id="PS00972">
    <property type="entry name" value="USP_1"/>
    <property type="match status" value="1"/>
</dbReference>
<dbReference type="GO" id="GO:0005634">
    <property type="term" value="C:nucleus"/>
    <property type="evidence" value="ECO:0007669"/>
    <property type="project" value="TreeGrafter"/>
</dbReference>